<keyword evidence="2" id="KW-1185">Reference proteome</keyword>
<protein>
    <submittedName>
        <fullName evidence="1">DUF924-domain-containing protein</fullName>
    </submittedName>
</protein>
<proteinExistence type="predicted"/>
<dbReference type="EMBL" id="MU393651">
    <property type="protein sequence ID" value="KAI4859178.1"/>
    <property type="molecule type" value="Genomic_DNA"/>
</dbReference>
<reference evidence="1 2" key="1">
    <citation type="journal article" date="2022" name="New Phytol.">
        <title>Ecological generalism drives hyperdiversity of secondary metabolite gene clusters in xylarialean endophytes.</title>
        <authorList>
            <person name="Franco M.E.E."/>
            <person name="Wisecaver J.H."/>
            <person name="Arnold A.E."/>
            <person name="Ju Y.M."/>
            <person name="Slot J.C."/>
            <person name="Ahrendt S."/>
            <person name="Moore L.P."/>
            <person name="Eastman K.E."/>
            <person name="Scott K."/>
            <person name="Konkel Z."/>
            <person name="Mondo S.J."/>
            <person name="Kuo A."/>
            <person name="Hayes R.D."/>
            <person name="Haridas S."/>
            <person name="Andreopoulos B."/>
            <person name="Riley R."/>
            <person name="LaButti K."/>
            <person name="Pangilinan J."/>
            <person name="Lipzen A."/>
            <person name="Amirebrahimi M."/>
            <person name="Yan J."/>
            <person name="Adam C."/>
            <person name="Keymanesh K."/>
            <person name="Ng V."/>
            <person name="Louie K."/>
            <person name="Northen T."/>
            <person name="Drula E."/>
            <person name="Henrissat B."/>
            <person name="Hsieh H.M."/>
            <person name="Youens-Clark K."/>
            <person name="Lutzoni F."/>
            <person name="Miadlikowska J."/>
            <person name="Eastwood D.C."/>
            <person name="Hamelin R.C."/>
            <person name="Grigoriev I.V."/>
            <person name="U'Ren J.M."/>
        </authorList>
    </citation>
    <scope>NUCLEOTIDE SEQUENCE [LARGE SCALE GENOMIC DNA]</scope>
    <source>
        <strain evidence="1 2">CBS 119005</strain>
    </source>
</reference>
<evidence type="ECO:0000313" key="2">
    <source>
        <dbReference type="Proteomes" id="UP001497700"/>
    </source>
</evidence>
<organism evidence="1 2">
    <name type="scientific">Hypoxylon rubiginosum</name>
    <dbReference type="NCBI Taxonomy" id="110542"/>
    <lineage>
        <taxon>Eukaryota</taxon>
        <taxon>Fungi</taxon>
        <taxon>Dikarya</taxon>
        <taxon>Ascomycota</taxon>
        <taxon>Pezizomycotina</taxon>
        <taxon>Sordariomycetes</taxon>
        <taxon>Xylariomycetidae</taxon>
        <taxon>Xylariales</taxon>
        <taxon>Hypoxylaceae</taxon>
        <taxon>Hypoxylon</taxon>
    </lineage>
</organism>
<dbReference type="Proteomes" id="UP001497700">
    <property type="component" value="Unassembled WGS sequence"/>
</dbReference>
<sequence length="226" mass="25935">MFIRYPVTRLLKTRTISSVSSVIQRHFTPSISPIMNPDVKRVVAFWFDRNPIEWIIAPDGLDAQMKSEFGDLVLKARRNELDDWIAEPEASLALVVLLDQFSRNLFRGSPDAFSADAKAWDTVTKAVARDFDKQVTVIQASAFYMPLLHRESLISVIAARCLFEALKPRCATAQEHEWVDMGFEASKRHLQQLERFGRYPTRNALLGRKNTEAEDEFLKEHKPSLK</sequence>
<name>A0ACB9YIH0_9PEZI</name>
<gene>
    <name evidence="1" type="ORF">F4820DRAFT_181649</name>
</gene>
<evidence type="ECO:0000313" key="1">
    <source>
        <dbReference type="EMBL" id="KAI4859178.1"/>
    </source>
</evidence>
<accession>A0ACB9YIH0</accession>
<comment type="caution">
    <text evidence="1">The sequence shown here is derived from an EMBL/GenBank/DDBJ whole genome shotgun (WGS) entry which is preliminary data.</text>
</comment>